<reference evidence="3" key="1">
    <citation type="submission" date="2025-08" db="UniProtKB">
        <authorList>
            <consortium name="RefSeq"/>
        </authorList>
    </citation>
    <scope>IDENTIFICATION</scope>
</reference>
<evidence type="ECO:0000313" key="3">
    <source>
        <dbReference type="RefSeq" id="XP_004707953.1"/>
    </source>
</evidence>
<dbReference type="PANTHER" id="PTHR16103:SF0">
    <property type="entry name" value="TRANSMEMBRANE PROTEIN 140"/>
    <property type="match status" value="1"/>
</dbReference>
<feature type="transmembrane region" description="Helical" evidence="1">
    <location>
        <begin position="146"/>
        <end position="168"/>
    </location>
</feature>
<dbReference type="PANTHER" id="PTHR16103">
    <property type="entry name" value="TRANSMEMBRANE PROTEIN 140"/>
    <property type="match status" value="1"/>
</dbReference>
<keyword evidence="1" id="KW-0472">Membrane</keyword>
<feature type="transmembrane region" description="Helical" evidence="1">
    <location>
        <begin position="12"/>
        <end position="33"/>
    </location>
</feature>
<evidence type="ECO:0000313" key="2">
    <source>
        <dbReference type="Proteomes" id="UP000694863"/>
    </source>
</evidence>
<protein>
    <submittedName>
        <fullName evidence="3">Transmembrane protein 140</fullName>
    </submittedName>
</protein>
<keyword evidence="1 3" id="KW-0812">Transmembrane</keyword>
<dbReference type="RefSeq" id="XP_004707953.1">
    <property type="nucleotide sequence ID" value="XM_004707896.2"/>
</dbReference>
<keyword evidence="2" id="KW-1185">Reference proteome</keyword>
<accession>A0ABM0IUC9</accession>
<dbReference type="GeneID" id="101650140"/>
<feature type="transmembrane region" description="Helical" evidence="1">
    <location>
        <begin position="85"/>
        <end position="103"/>
    </location>
</feature>
<evidence type="ECO:0000256" key="1">
    <source>
        <dbReference type="SAM" id="Phobius"/>
    </source>
</evidence>
<gene>
    <name evidence="3" type="primary">TMEM140</name>
</gene>
<sequence length="185" mass="20165">MVVLQPRQGGLLPFLAIMGQAVAANILLFYALVWKAGDLLELPDLRIGFYNFCLLDEATDKLRCYKGPELATWGVSWVSLALARLGVYGALVLTLFAPLPLLLSRCKGDQGEWQLARGFLVASLVLLAGGLSFFLASMWQWLQLSLLGPAFLALCMAQGLLLLLLAAIRAFPQGVLRKEDAPETC</sequence>
<dbReference type="InterPro" id="IPR028038">
    <property type="entry name" value="TM140"/>
</dbReference>
<organism evidence="2 3">
    <name type="scientific">Echinops telfairi</name>
    <name type="common">Lesser hedgehog tenrec</name>
    <dbReference type="NCBI Taxonomy" id="9371"/>
    <lineage>
        <taxon>Eukaryota</taxon>
        <taxon>Metazoa</taxon>
        <taxon>Chordata</taxon>
        <taxon>Craniata</taxon>
        <taxon>Vertebrata</taxon>
        <taxon>Euteleostomi</taxon>
        <taxon>Mammalia</taxon>
        <taxon>Eutheria</taxon>
        <taxon>Afrotheria</taxon>
        <taxon>Tenrecidae</taxon>
        <taxon>Tenrecinae</taxon>
        <taxon>Echinops</taxon>
    </lineage>
</organism>
<keyword evidence="1" id="KW-1133">Transmembrane helix</keyword>
<dbReference type="Pfam" id="PF14985">
    <property type="entry name" value="TM140"/>
    <property type="match status" value="1"/>
</dbReference>
<name>A0ABM0IUC9_ECHTE</name>
<dbReference type="Proteomes" id="UP000694863">
    <property type="component" value="Unplaced"/>
</dbReference>
<proteinExistence type="predicted"/>
<feature type="transmembrane region" description="Helical" evidence="1">
    <location>
        <begin position="115"/>
        <end position="140"/>
    </location>
</feature>